<evidence type="ECO:0000313" key="1">
    <source>
        <dbReference type="EMBL" id="KAF9533839.1"/>
    </source>
</evidence>
<keyword evidence="2" id="KW-1185">Reference proteome</keyword>
<dbReference type="OrthoDB" id="2986625at2759"/>
<organism evidence="1 2">
    <name type="scientific">Crepidotus variabilis</name>
    <dbReference type="NCBI Taxonomy" id="179855"/>
    <lineage>
        <taxon>Eukaryota</taxon>
        <taxon>Fungi</taxon>
        <taxon>Dikarya</taxon>
        <taxon>Basidiomycota</taxon>
        <taxon>Agaricomycotina</taxon>
        <taxon>Agaricomycetes</taxon>
        <taxon>Agaricomycetidae</taxon>
        <taxon>Agaricales</taxon>
        <taxon>Agaricineae</taxon>
        <taxon>Crepidotaceae</taxon>
        <taxon>Crepidotus</taxon>
    </lineage>
</organism>
<name>A0A9P6JVF1_9AGAR</name>
<dbReference type="InterPro" id="IPR032675">
    <property type="entry name" value="LRR_dom_sf"/>
</dbReference>
<evidence type="ECO:0000313" key="2">
    <source>
        <dbReference type="Proteomes" id="UP000807306"/>
    </source>
</evidence>
<gene>
    <name evidence="1" type="ORF">CPB83DRAFT_411570</name>
</gene>
<proteinExistence type="predicted"/>
<sequence>MILDSDLPSRPSLLSLPIEVLQDILELAVHEKHALPVVESTHPADGFELFYSRRKANQKSSYRIRFVCKQIDEVIVKYLFREVKIGFGWNYLYINPPIQELIDGAMGRVFRENARVLTLDQIILQNPPRFEDDRHRDHEYNQGLPTEVWYHYPEPMTKDEKDVRYKELMEEVHQLLPAAMASMSNLVEIQCRLDMQSSAHPLGVTFSNGLSGLSTIETLKIRAQVPNNDYRSEKASVGKYLQAIGGMKNLHTFEFSVSSRRHYLCGLNDLWPAFQAAGIRLRSISVDDVSQSMLEYLVSFTGLQRLALSPLPTDPGDIRELMLPFLFNNVVVRHSRTLSHLAVTGEGQGWCINQHHTSALARCRSLESLTTPLWVLNQKDDFNFLTPLEFIFEFTRTLPSLRQLVLKLTGSNSTNHWRMEIAPQVLLSVHNAVTSIEHSEVSLVPEVLTIQYDRLGSVEYRLVELQLGSGATTWRYYGEKQAWMMAPLRLPSERRNRRGDSFVPVPEDLKRQMEQQERDRIAGRVTYAVEKKAKGVLPGQF</sequence>
<protein>
    <submittedName>
        <fullName evidence="1">Uncharacterized protein</fullName>
    </submittedName>
</protein>
<dbReference type="Gene3D" id="3.80.10.10">
    <property type="entry name" value="Ribonuclease Inhibitor"/>
    <property type="match status" value="1"/>
</dbReference>
<dbReference type="Proteomes" id="UP000807306">
    <property type="component" value="Unassembled WGS sequence"/>
</dbReference>
<accession>A0A9P6JVF1</accession>
<comment type="caution">
    <text evidence="1">The sequence shown here is derived from an EMBL/GenBank/DDBJ whole genome shotgun (WGS) entry which is preliminary data.</text>
</comment>
<dbReference type="AlphaFoldDB" id="A0A9P6JVF1"/>
<reference evidence="1" key="1">
    <citation type="submission" date="2020-11" db="EMBL/GenBank/DDBJ databases">
        <authorList>
            <consortium name="DOE Joint Genome Institute"/>
            <person name="Ahrendt S."/>
            <person name="Riley R."/>
            <person name="Andreopoulos W."/>
            <person name="Labutti K."/>
            <person name="Pangilinan J."/>
            <person name="Ruiz-Duenas F.J."/>
            <person name="Barrasa J.M."/>
            <person name="Sanchez-Garcia M."/>
            <person name="Camarero S."/>
            <person name="Miyauchi S."/>
            <person name="Serrano A."/>
            <person name="Linde D."/>
            <person name="Babiker R."/>
            <person name="Drula E."/>
            <person name="Ayuso-Fernandez I."/>
            <person name="Pacheco R."/>
            <person name="Padilla G."/>
            <person name="Ferreira P."/>
            <person name="Barriuso J."/>
            <person name="Kellner H."/>
            <person name="Castanera R."/>
            <person name="Alfaro M."/>
            <person name="Ramirez L."/>
            <person name="Pisabarro A.G."/>
            <person name="Kuo A."/>
            <person name="Tritt A."/>
            <person name="Lipzen A."/>
            <person name="He G."/>
            <person name="Yan M."/>
            <person name="Ng V."/>
            <person name="Cullen D."/>
            <person name="Martin F."/>
            <person name="Rosso M.-N."/>
            <person name="Henrissat B."/>
            <person name="Hibbett D."/>
            <person name="Martinez A.T."/>
            <person name="Grigoriev I.V."/>
        </authorList>
    </citation>
    <scope>NUCLEOTIDE SEQUENCE</scope>
    <source>
        <strain evidence="1">CBS 506.95</strain>
    </source>
</reference>
<dbReference type="EMBL" id="MU157827">
    <property type="protein sequence ID" value="KAF9533839.1"/>
    <property type="molecule type" value="Genomic_DNA"/>
</dbReference>